<keyword evidence="2 8" id="KW-0028">Amino-acid biosynthesis</keyword>
<feature type="binding site" evidence="8">
    <location>
        <begin position="176"/>
        <end position="177"/>
    </location>
    <ligand>
        <name>ATP</name>
        <dbReference type="ChEBI" id="CHEBI:30616"/>
    </ligand>
</feature>
<evidence type="ECO:0000256" key="6">
    <source>
        <dbReference type="ARBA" id="ARBA00022777"/>
    </source>
</evidence>
<keyword evidence="4 8" id="KW-0808">Transferase</keyword>
<comment type="caution">
    <text evidence="10">The sequence shown here is derived from an EMBL/GenBank/DDBJ whole genome shotgun (WGS) entry which is preliminary data.</text>
</comment>
<feature type="binding site" evidence="8">
    <location>
        <position position="144"/>
    </location>
    <ligand>
        <name>substrate</name>
    </ligand>
</feature>
<accession>A0A9D1L5J5</accession>
<feature type="binding site" evidence="8">
    <location>
        <begin position="218"/>
        <end position="224"/>
    </location>
    <ligand>
        <name>ATP</name>
        <dbReference type="ChEBI" id="CHEBI:30616"/>
    </ligand>
</feature>
<evidence type="ECO:0000313" key="10">
    <source>
        <dbReference type="EMBL" id="HIU24965.1"/>
    </source>
</evidence>
<dbReference type="AlphaFoldDB" id="A0A9D1L5J5"/>
<comment type="function">
    <text evidence="8">Catalyzes the transfer of a phosphate group to glutamate to form L-glutamate 5-phosphate.</text>
</comment>
<organism evidence="10 11">
    <name type="scientific">Candidatus Allocopromorpha excrementigallinarum</name>
    <dbReference type="NCBI Taxonomy" id="2840742"/>
    <lineage>
        <taxon>Bacteria</taxon>
        <taxon>Bacillati</taxon>
        <taxon>Bacillota</taxon>
        <taxon>Clostridia</taxon>
        <taxon>Eubacteriales</taxon>
        <taxon>Eubacteriaceae</taxon>
        <taxon>Eubacteriaceae incertae sedis</taxon>
        <taxon>Candidatus Allocopromorpha</taxon>
    </lineage>
</organism>
<feature type="domain" description="Aspartate/glutamate/uridylate kinase" evidence="9">
    <location>
        <begin position="13"/>
        <end position="242"/>
    </location>
</feature>
<evidence type="ECO:0000256" key="4">
    <source>
        <dbReference type="ARBA" id="ARBA00022679"/>
    </source>
</evidence>
<name>A0A9D1L5J5_9FIRM</name>
<dbReference type="GO" id="GO:0005524">
    <property type="term" value="F:ATP binding"/>
    <property type="evidence" value="ECO:0007669"/>
    <property type="project" value="UniProtKB-KW"/>
</dbReference>
<dbReference type="NCBIfam" id="TIGR01027">
    <property type="entry name" value="proB"/>
    <property type="match status" value="1"/>
</dbReference>
<dbReference type="InterPro" id="IPR036393">
    <property type="entry name" value="AceGlu_kinase-like_sf"/>
</dbReference>
<dbReference type="InterPro" id="IPR019797">
    <property type="entry name" value="Glutamate_5-kinase_CS"/>
</dbReference>
<feature type="binding site" evidence="8">
    <location>
        <position position="57"/>
    </location>
    <ligand>
        <name>substrate</name>
    </ligand>
</feature>
<dbReference type="GO" id="GO:0055129">
    <property type="term" value="P:L-proline biosynthetic process"/>
    <property type="evidence" value="ECO:0007669"/>
    <property type="project" value="UniProtKB-UniRule"/>
</dbReference>
<dbReference type="CDD" id="cd04242">
    <property type="entry name" value="AAK_G5K_ProB"/>
    <property type="match status" value="1"/>
</dbReference>
<dbReference type="Gene3D" id="3.40.1160.10">
    <property type="entry name" value="Acetylglutamate kinase-like"/>
    <property type="match status" value="1"/>
</dbReference>
<keyword evidence="1 8" id="KW-0963">Cytoplasm</keyword>
<comment type="pathway">
    <text evidence="8">Amino-acid biosynthesis; L-proline biosynthesis; L-glutamate 5-semialdehyde from L-glutamate: step 1/2.</text>
</comment>
<protein>
    <recommendedName>
        <fullName evidence="8">Glutamate 5-kinase</fullName>
        <ecNumber evidence="8">2.7.2.11</ecNumber>
    </recommendedName>
    <alternativeName>
        <fullName evidence="8">Gamma-glutamyl kinase</fullName>
        <shortName evidence="8">GK</shortName>
    </alternativeName>
</protein>
<dbReference type="InterPro" id="IPR001048">
    <property type="entry name" value="Asp/Glu/Uridylate_kinase"/>
</dbReference>
<dbReference type="HAMAP" id="MF_00456">
    <property type="entry name" value="ProB"/>
    <property type="match status" value="1"/>
</dbReference>
<dbReference type="GO" id="GO:0004349">
    <property type="term" value="F:glutamate 5-kinase activity"/>
    <property type="evidence" value="ECO:0007669"/>
    <property type="project" value="UniProtKB-UniRule"/>
</dbReference>
<dbReference type="PRINTS" id="PR00474">
    <property type="entry name" value="GLU5KINASE"/>
</dbReference>
<dbReference type="PIRSF" id="PIRSF000729">
    <property type="entry name" value="GK"/>
    <property type="match status" value="1"/>
</dbReference>
<reference evidence="10" key="1">
    <citation type="submission" date="2020-10" db="EMBL/GenBank/DDBJ databases">
        <authorList>
            <person name="Gilroy R."/>
        </authorList>
    </citation>
    <scope>NUCLEOTIDE SEQUENCE</scope>
    <source>
        <strain evidence="10">ChiHcec3-6078</strain>
    </source>
</reference>
<feature type="binding site" evidence="8">
    <location>
        <position position="156"/>
    </location>
    <ligand>
        <name>substrate</name>
    </ligand>
</feature>
<dbReference type="Pfam" id="PF00696">
    <property type="entry name" value="AA_kinase"/>
    <property type="match status" value="1"/>
</dbReference>
<keyword evidence="6 8" id="KW-0418">Kinase</keyword>
<dbReference type="Proteomes" id="UP000824090">
    <property type="component" value="Unassembled WGS sequence"/>
</dbReference>
<dbReference type="EMBL" id="DVMP01000010">
    <property type="protein sequence ID" value="HIU24965.1"/>
    <property type="molecule type" value="Genomic_DNA"/>
</dbReference>
<evidence type="ECO:0000313" key="11">
    <source>
        <dbReference type="Proteomes" id="UP000824090"/>
    </source>
</evidence>
<keyword evidence="3 8" id="KW-0641">Proline biosynthesis</keyword>
<proteinExistence type="inferred from homology"/>
<keyword evidence="7 8" id="KW-0067">ATP-binding</keyword>
<keyword evidence="5 8" id="KW-0547">Nucleotide-binding</keyword>
<comment type="subcellular location">
    <subcellularLocation>
        <location evidence="8">Cytoplasm</location>
    </subcellularLocation>
</comment>
<feature type="binding site" evidence="8">
    <location>
        <position position="17"/>
    </location>
    <ligand>
        <name>ATP</name>
        <dbReference type="ChEBI" id="CHEBI:30616"/>
    </ligand>
</feature>
<reference evidence="10" key="2">
    <citation type="journal article" date="2021" name="PeerJ">
        <title>Extensive microbial diversity within the chicken gut microbiome revealed by metagenomics and culture.</title>
        <authorList>
            <person name="Gilroy R."/>
            <person name="Ravi A."/>
            <person name="Getino M."/>
            <person name="Pursley I."/>
            <person name="Horton D.L."/>
            <person name="Alikhan N.F."/>
            <person name="Baker D."/>
            <person name="Gharbi K."/>
            <person name="Hall N."/>
            <person name="Watson M."/>
            <person name="Adriaenssens E.M."/>
            <person name="Foster-Nyarko E."/>
            <person name="Jarju S."/>
            <person name="Secka A."/>
            <person name="Antonio M."/>
            <person name="Oren A."/>
            <person name="Chaudhuri R.R."/>
            <person name="La Ragione R."/>
            <person name="Hildebrand F."/>
            <person name="Pallen M.J."/>
        </authorList>
    </citation>
    <scope>NUCLEOTIDE SEQUENCE</scope>
    <source>
        <strain evidence="10">ChiHcec3-6078</strain>
    </source>
</reference>
<dbReference type="InterPro" id="IPR005715">
    <property type="entry name" value="Glu_5kinase/COase_Synthase"/>
</dbReference>
<evidence type="ECO:0000256" key="2">
    <source>
        <dbReference type="ARBA" id="ARBA00022605"/>
    </source>
</evidence>
<evidence type="ECO:0000259" key="9">
    <source>
        <dbReference type="Pfam" id="PF00696"/>
    </source>
</evidence>
<evidence type="ECO:0000256" key="5">
    <source>
        <dbReference type="ARBA" id="ARBA00022741"/>
    </source>
</evidence>
<dbReference type="PANTHER" id="PTHR43654:SF1">
    <property type="entry name" value="ISOPENTENYL PHOSPHATE KINASE"/>
    <property type="match status" value="1"/>
</dbReference>
<dbReference type="EC" id="2.7.2.11" evidence="8"/>
<dbReference type="PANTHER" id="PTHR43654">
    <property type="entry name" value="GLUTAMATE 5-KINASE"/>
    <property type="match status" value="1"/>
</dbReference>
<dbReference type="PROSITE" id="PS00902">
    <property type="entry name" value="GLUTAMATE_5_KINASE"/>
    <property type="match status" value="1"/>
</dbReference>
<comment type="catalytic activity">
    <reaction evidence="8">
        <text>L-glutamate + ATP = L-glutamyl 5-phosphate + ADP</text>
        <dbReference type="Rhea" id="RHEA:14877"/>
        <dbReference type="ChEBI" id="CHEBI:29985"/>
        <dbReference type="ChEBI" id="CHEBI:30616"/>
        <dbReference type="ChEBI" id="CHEBI:58274"/>
        <dbReference type="ChEBI" id="CHEBI:456216"/>
        <dbReference type="EC" id="2.7.2.11"/>
    </reaction>
</comment>
<dbReference type="InterPro" id="IPR011529">
    <property type="entry name" value="Glu_5kinase"/>
</dbReference>
<dbReference type="SUPFAM" id="SSF53633">
    <property type="entry name" value="Carbamate kinase-like"/>
    <property type="match status" value="1"/>
</dbReference>
<evidence type="ECO:0000256" key="7">
    <source>
        <dbReference type="ARBA" id="ARBA00022840"/>
    </source>
</evidence>
<dbReference type="GO" id="GO:0005829">
    <property type="term" value="C:cytosol"/>
    <property type="evidence" value="ECO:0007669"/>
    <property type="project" value="TreeGrafter"/>
</dbReference>
<dbReference type="FunFam" id="3.40.1160.10:FF:000006">
    <property type="entry name" value="Glutamate 5-kinase"/>
    <property type="match status" value="1"/>
</dbReference>
<comment type="similarity">
    <text evidence="8">Belongs to the glutamate 5-kinase family.</text>
</comment>
<gene>
    <name evidence="8 10" type="primary">proB</name>
    <name evidence="10" type="ORF">IAC50_00510</name>
</gene>
<dbReference type="InterPro" id="IPR001057">
    <property type="entry name" value="Glu/AcGlu_kinase"/>
</dbReference>
<evidence type="ECO:0000256" key="8">
    <source>
        <dbReference type="HAMAP-Rule" id="MF_00456"/>
    </source>
</evidence>
<evidence type="ECO:0000256" key="3">
    <source>
        <dbReference type="ARBA" id="ARBA00022650"/>
    </source>
</evidence>
<dbReference type="InterPro" id="IPR041739">
    <property type="entry name" value="G5K_ProB"/>
</dbReference>
<sequence>MEQLRETIEKSRKIVIKIGSNVLSNEKGTVNKAVMHSIVEQVCGLINMGKQVMLVSSGAGICGVGAINKWSRRGDINYKQALCAIGQVELMMAYKEYFGDYGIHVAQMLLTRDDFDDPHRTLNIRNAMFTLIDENVVPVINENDSVSVDEIKIGDNDTLGALTATLWNADLMIVLSDIDGVFDRDPKSCGDARLIELVENAEELTAAIDIGEKSSFGTGGIATKIEAAARINKFGIPMILLNGSKENIIIDSLEGRAKGTLFLGTIGK</sequence>
<evidence type="ECO:0000256" key="1">
    <source>
        <dbReference type="ARBA" id="ARBA00022490"/>
    </source>
</evidence>